<reference evidence="2 3" key="1">
    <citation type="submission" date="2018-09" db="EMBL/GenBank/DDBJ databases">
        <title>Nocardia yunnanensis sp. nov., an actinomycete isolated from a soil sample.</title>
        <authorList>
            <person name="Zhang J."/>
        </authorList>
    </citation>
    <scope>NUCLEOTIDE SEQUENCE [LARGE SCALE GENOMIC DNA]</scope>
    <source>
        <strain evidence="2 3">CFHS0054</strain>
    </source>
</reference>
<dbReference type="InterPro" id="IPR012338">
    <property type="entry name" value="Beta-lactam/transpept-like"/>
</dbReference>
<protein>
    <submittedName>
        <fullName evidence="2">Class A beta-lactamase-related serine hydrolase</fullName>
    </submittedName>
</protein>
<name>A0A386ZH78_9NOCA</name>
<feature type="domain" description="Beta-lactamase-related" evidence="1">
    <location>
        <begin position="61"/>
        <end position="391"/>
    </location>
</feature>
<evidence type="ECO:0000313" key="3">
    <source>
        <dbReference type="Proteomes" id="UP000267164"/>
    </source>
</evidence>
<sequence length="402" mass="40958">MGADGIRVRCGLLVAVVAVAVAGCRGGGAAESGSADGGAGTVGQVADGGTVGRVSDAVAAAVRSGMPGAQVVLDGAEGRRVVSAGVGDLAGGVPYAEGAHFRIGSVTKSFVATVVLQLVAEGAVELDAPIARYLPGVVRGNGNDGERISVRQLLQHTSGLADFAPEDPSRKLPQQLDQTGDGKAYRDLGAAEVVGIAMSMPPQFEPGARFEYTNTNYVLLGMLIERLTGRTLADAIAGRILEPLALHDTYFPVAGDTSIRDPHPLGYRKVDGNWVDATDTEVAWAGAAGAMISTGADLNRFFAALVSGKLLAPAQLGQMEQTVPMEPSGEMNYGLGLIRLHLPCGPDGKDAKDVWGHAGTIPGFTTLAVATPRGTAATLSINTSETTDQFSAAAAVVGCAIA</sequence>
<dbReference type="RefSeq" id="WP_120740559.1">
    <property type="nucleotide sequence ID" value="NZ_CP032568.1"/>
</dbReference>
<gene>
    <name evidence="2" type="ORF">D7D52_26355</name>
</gene>
<dbReference type="Proteomes" id="UP000267164">
    <property type="component" value="Chromosome"/>
</dbReference>
<dbReference type="GO" id="GO:0016787">
    <property type="term" value="F:hydrolase activity"/>
    <property type="evidence" value="ECO:0007669"/>
    <property type="project" value="UniProtKB-KW"/>
</dbReference>
<dbReference type="PANTHER" id="PTHR46825:SF7">
    <property type="entry name" value="D-ALANYL-D-ALANINE CARBOXYPEPTIDASE"/>
    <property type="match status" value="1"/>
</dbReference>
<evidence type="ECO:0000259" key="1">
    <source>
        <dbReference type="Pfam" id="PF00144"/>
    </source>
</evidence>
<dbReference type="PANTHER" id="PTHR46825">
    <property type="entry name" value="D-ALANYL-D-ALANINE-CARBOXYPEPTIDASE/ENDOPEPTIDASE AMPH"/>
    <property type="match status" value="1"/>
</dbReference>
<dbReference type="Gene3D" id="3.40.710.10">
    <property type="entry name" value="DD-peptidase/beta-lactamase superfamily"/>
    <property type="match status" value="1"/>
</dbReference>
<accession>A0A386ZH78</accession>
<organism evidence="2 3">
    <name type="scientific">Nocardia yunnanensis</name>
    <dbReference type="NCBI Taxonomy" id="2382165"/>
    <lineage>
        <taxon>Bacteria</taxon>
        <taxon>Bacillati</taxon>
        <taxon>Actinomycetota</taxon>
        <taxon>Actinomycetes</taxon>
        <taxon>Mycobacteriales</taxon>
        <taxon>Nocardiaceae</taxon>
        <taxon>Nocardia</taxon>
    </lineage>
</organism>
<dbReference type="EMBL" id="CP032568">
    <property type="protein sequence ID" value="AYF76750.1"/>
    <property type="molecule type" value="Genomic_DNA"/>
</dbReference>
<keyword evidence="2" id="KW-0378">Hydrolase</keyword>
<dbReference type="Pfam" id="PF00144">
    <property type="entry name" value="Beta-lactamase"/>
    <property type="match status" value="1"/>
</dbReference>
<keyword evidence="3" id="KW-1185">Reference proteome</keyword>
<dbReference type="PROSITE" id="PS51257">
    <property type="entry name" value="PROKAR_LIPOPROTEIN"/>
    <property type="match status" value="1"/>
</dbReference>
<dbReference type="InterPro" id="IPR050491">
    <property type="entry name" value="AmpC-like"/>
</dbReference>
<dbReference type="SUPFAM" id="SSF56601">
    <property type="entry name" value="beta-lactamase/transpeptidase-like"/>
    <property type="match status" value="1"/>
</dbReference>
<dbReference type="KEGG" id="nyu:D7D52_26355"/>
<dbReference type="OrthoDB" id="3174977at2"/>
<proteinExistence type="predicted"/>
<evidence type="ECO:0000313" key="2">
    <source>
        <dbReference type="EMBL" id="AYF76750.1"/>
    </source>
</evidence>
<dbReference type="AlphaFoldDB" id="A0A386ZH78"/>
<dbReference type="InterPro" id="IPR001466">
    <property type="entry name" value="Beta-lactam-related"/>
</dbReference>